<keyword evidence="3" id="KW-0812">Transmembrane</keyword>
<gene>
    <name evidence="5" type="ORF">GMD78_17350</name>
</gene>
<keyword evidence="6" id="KW-1185">Reference proteome</keyword>
<evidence type="ECO:0000259" key="4">
    <source>
        <dbReference type="Pfam" id="PF13205"/>
    </source>
</evidence>
<accession>A0A6N8FKG4</accession>
<dbReference type="InterPro" id="IPR032812">
    <property type="entry name" value="SbsA_Ig"/>
</dbReference>
<dbReference type="InterPro" id="IPR019198">
    <property type="entry name" value="Beta_propeller_containing"/>
</dbReference>
<dbReference type="Gene3D" id="2.60.40.1220">
    <property type="match status" value="1"/>
</dbReference>
<evidence type="ECO:0000256" key="1">
    <source>
        <dbReference type="ARBA" id="ARBA00022729"/>
    </source>
</evidence>
<evidence type="ECO:0000256" key="3">
    <source>
        <dbReference type="SAM" id="Phobius"/>
    </source>
</evidence>
<evidence type="ECO:0000313" key="6">
    <source>
        <dbReference type="Proteomes" id="UP000469125"/>
    </source>
</evidence>
<dbReference type="Proteomes" id="UP000469125">
    <property type="component" value="Unassembled WGS sequence"/>
</dbReference>
<keyword evidence="3" id="KW-0472">Membrane</keyword>
<evidence type="ECO:0000313" key="5">
    <source>
        <dbReference type="EMBL" id="MUK90142.1"/>
    </source>
</evidence>
<dbReference type="InterPro" id="IPR014755">
    <property type="entry name" value="Cu-Rt/internalin_Ig-like"/>
</dbReference>
<feature type="domain" description="SbsA Ig-like" evidence="4">
    <location>
        <begin position="39"/>
        <end position="127"/>
    </location>
</feature>
<feature type="region of interest" description="Disordered" evidence="2">
    <location>
        <begin position="166"/>
        <end position="186"/>
    </location>
</feature>
<keyword evidence="1" id="KW-0732">Signal</keyword>
<comment type="caution">
    <text evidence="5">The sequence shown here is derived from an EMBL/GenBank/DDBJ whole genome shotgun (WGS) entry which is preliminary data.</text>
</comment>
<keyword evidence="3" id="KW-1133">Transmembrane helix</keyword>
<protein>
    <recommendedName>
        <fullName evidence="4">SbsA Ig-like domain-containing protein</fullName>
    </recommendedName>
</protein>
<dbReference type="Pfam" id="PF13205">
    <property type="entry name" value="Big_5"/>
    <property type="match status" value="1"/>
</dbReference>
<dbReference type="EMBL" id="WOCA01000017">
    <property type="protein sequence ID" value="MUK90142.1"/>
    <property type="molecule type" value="Genomic_DNA"/>
</dbReference>
<name>A0A6N8FKG4_9BACI</name>
<feature type="transmembrane region" description="Helical" evidence="3">
    <location>
        <begin position="7"/>
        <end position="26"/>
    </location>
</feature>
<reference evidence="5 6" key="1">
    <citation type="submission" date="2019-11" db="EMBL/GenBank/DDBJ databases">
        <authorList>
            <person name="Li X."/>
        </authorList>
    </citation>
    <scope>NUCLEOTIDE SEQUENCE [LARGE SCALE GENOMIC DNA]</scope>
    <source>
        <strain evidence="5 6">L9</strain>
    </source>
</reference>
<sequence length="747" mass="84404">MKKKFGLISIISIIGISIGIFLFGVFSDKTTAVIPSASSYAPTFKDWTVYFSEKMNPDTFNEETVSVTNEDGQNLSVSLEWNDDYTVLTLLAPQDGYTVNHNYNIHISNQVQTAAGDKLSKAFSHDFKAVEELPKIKDQKQLITLLKERMDKTDANRIVSFEMDGTEEESADMAMENSAGGESGASETNVQVAGIDEGDLIKTDGDYIYFARPHDIVIASSAGQNSTVVSTIEEDQFNPMEIYVHDDLLISIGYTHEPIREIKETEAEPGDRTNADIAIYPPMFSSQTTVFVYDISNPNQPNQVREVTYEGDYNASRIMDDQLYLIANERPPYQILEEDDYEIRPFVKDTAVSEEGQPVDFEDMYFFPDSEDETYLILSSIDLSNLDKEANVETYLGASNQMYMSENHVYIAVNKYEQNDNLSSNESVDMMIARPAANTEINQFKIDNGTITYNASTVVNGTLINQFAMDERNDTFRVATTKGDSWNDDEPSTNNLYTYDINLNPLGSVEGLAEGERIYSVRFMDDVAYMVTFKQVDPLFVIDLEDATEPTVLGELKIPGFSNYLHPLDENHVIGFGEDTLLVDNEHGSEPIVRPNGIKISVFDVSDMTNPVEKFTEVIGQGGSYTELNYNHRALFKHPSENLFGFPAQLYETKEVKKDDITYEEQTFLFEGALLYYISADDGIELKDTITHQGDIQDYPEWNSEIKRLVSVDDIIYTLSYDQMKAYDINSETTLQTVELPKMDERY</sequence>
<proteinExistence type="predicted"/>
<evidence type="ECO:0000256" key="2">
    <source>
        <dbReference type="SAM" id="MobiDB-lite"/>
    </source>
</evidence>
<dbReference type="AlphaFoldDB" id="A0A6N8FKG4"/>
<organism evidence="5 6">
    <name type="scientific">Ornithinibacillus caprae</name>
    <dbReference type="NCBI Taxonomy" id="2678566"/>
    <lineage>
        <taxon>Bacteria</taxon>
        <taxon>Bacillati</taxon>
        <taxon>Bacillota</taxon>
        <taxon>Bacilli</taxon>
        <taxon>Bacillales</taxon>
        <taxon>Bacillaceae</taxon>
        <taxon>Ornithinibacillus</taxon>
    </lineage>
</organism>
<dbReference type="RefSeq" id="WP_155670650.1">
    <property type="nucleotide sequence ID" value="NZ_WOCA01000017.1"/>
</dbReference>
<dbReference type="Pfam" id="PF09826">
    <property type="entry name" value="Beta_propel"/>
    <property type="match status" value="1"/>
</dbReference>